<dbReference type="OrthoDB" id="6021377at2759"/>
<accession>A0A914BF98</accession>
<dbReference type="Pfam" id="PF00452">
    <property type="entry name" value="Bcl-2"/>
    <property type="match status" value="1"/>
</dbReference>
<protein>
    <recommendedName>
        <fullName evidence="4">Bcl-2 Bcl-2 homology region 1-3 domain-containing protein</fullName>
    </recommendedName>
</protein>
<dbReference type="InterPro" id="IPR002475">
    <property type="entry name" value="Bcl2-like"/>
</dbReference>
<dbReference type="Proteomes" id="UP000887568">
    <property type="component" value="Unplaced"/>
</dbReference>
<feature type="domain" description="Bcl-2 Bcl-2 homology region 1-3" evidence="4">
    <location>
        <begin position="81"/>
        <end position="187"/>
    </location>
</feature>
<reference evidence="5" key="1">
    <citation type="submission" date="2022-11" db="UniProtKB">
        <authorList>
            <consortium name="EnsemblMetazoa"/>
        </authorList>
    </citation>
    <scope>IDENTIFICATION</scope>
</reference>
<evidence type="ECO:0000256" key="3">
    <source>
        <dbReference type="SAM" id="Phobius"/>
    </source>
</evidence>
<feature type="transmembrane region" description="Helical" evidence="3">
    <location>
        <begin position="214"/>
        <end position="232"/>
    </location>
</feature>
<dbReference type="GO" id="GO:0042981">
    <property type="term" value="P:regulation of apoptotic process"/>
    <property type="evidence" value="ECO:0007669"/>
    <property type="project" value="InterPro"/>
</dbReference>
<dbReference type="CDD" id="cd06845">
    <property type="entry name" value="Bcl-2_like"/>
    <property type="match status" value="1"/>
</dbReference>
<evidence type="ECO:0000313" key="6">
    <source>
        <dbReference type="Proteomes" id="UP000887568"/>
    </source>
</evidence>
<dbReference type="InterPro" id="IPR026298">
    <property type="entry name" value="Bcl-2_fam"/>
</dbReference>
<proteinExistence type="inferred from homology"/>
<dbReference type="PANTHER" id="PTHR11256">
    <property type="entry name" value="BCL-2 RELATED"/>
    <property type="match status" value="1"/>
</dbReference>
<dbReference type="GO" id="GO:0008630">
    <property type="term" value="P:intrinsic apoptotic signaling pathway in response to DNA damage"/>
    <property type="evidence" value="ECO:0007669"/>
    <property type="project" value="TreeGrafter"/>
</dbReference>
<dbReference type="RefSeq" id="XP_038074112.1">
    <property type="nucleotide sequence ID" value="XM_038218184.1"/>
</dbReference>
<dbReference type="GO" id="GO:0051400">
    <property type="term" value="F:BH domain binding"/>
    <property type="evidence" value="ECO:0007669"/>
    <property type="project" value="TreeGrafter"/>
</dbReference>
<evidence type="ECO:0000256" key="1">
    <source>
        <dbReference type="ARBA" id="ARBA00009458"/>
    </source>
</evidence>
<dbReference type="AlphaFoldDB" id="A0A914BF98"/>
<keyword evidence="3" id="KW-0812">Transmembrane</keyword>
<keyword evidence="6" id="KW-1185">Reference proteome</keyword>
<dbReference type="EnsemblMetazoa" id="XM_038218184.1">
    <property type="protein sequence ID" value="XP_038074112.1"/>
    <property type="gene ID" value="LOC119742144"/>
</dbReference>
<dbReference type="Gene3D" id="1.10.437.10">
    <property type="entry name" value="Blc2-like"/>
    <property type="match status" value="1"/>
</dbReference>
<dbReference type="SMART" id="SM00337">
    <property type="entry name" value="BCL"/>
    <property type="match status" value="1"/>
</dbReference>
<keyword evidence="2" id="KW-0053">Apoptosis</keyword>
<keyword evidence="3" id="KW-0472">Membrane</keyword>
<dbReference type="PANTHER" id="PTHR11256:SF62">
    <property type="entry name" value="BCL-2 BCL-2 HOMOLOGY REGION 1-3 DOMAIN-CONTAINING PROTEIN"/>
    <property type="match status" value="1"/>
</dbReference>
<organism evidence="5 6">
    <name type="scientific">Patiria miniata</name>
    <name type="common">Bat star</name>
    <name type="synonym">Asterina miniata</name>
    <dbReference type="NCBI Taxonomy" id="46514"/>
    <lineage>
        <taxon>Eukaryota</taxon>
        <taxon>Metazoa</taxon>
        <taxon>Echinodermata</taxon>
        <taxon>Eleutherozoa</taxon>
        <taxon>Asterozoa</taxon>
        <taxon>Asteroidea</taxon>
        <taxon>Valvatacea</taxon>
        <taxon>Valvatida</taxon>
        <taxon>Asterinidae</taxon>
        <taxon>Patiria</taxon>
    </lineage>
</organism>
<evidence type="ECO:0000259" key="4">
    <source>
        <dbReference type="SMART" id="SM00337"/>
    </source>
</evidence>
<dbReference type="PROSITE" id="PS50062">
    <property type="entry name" value="BCL2_FAMILY"/>
    <property type="match status" value="1"/>
</dbReference>
<dbReference type="GO" id="GO:0097192">
    <property type="term" value="P:extrinsic apoptotic signaling pathway in absence of ligand"/>
    <property type="evidence" value="ECO:0007669"/>
    <property type="project" value="TreeGrafter"/>
</dbReference>
<sequence>MEGSCSLGEFLFKTSRQPVDEFRTHVDVEKQRRAFHSVMSDSVTKQYIEDYCINRIRRGNIDLESYQHVSQEPFNTVARRMREIGEEIESRNPDFFAGCCEQLHISETTAYAKFKDLADELFKDQENGQRGTCMSWGRIAAFITFSGRLALHCASNNMESLVPSVIGWTSRYIDTKLVVWMSDHQGWDGFLDFFDKNRVRETENEILTNAIGTALTYGAVGVGVVAGLAMLFRR</sequence>
<name>A0A914BF98_PATMI</name>
<dbReference type="GO" id="GO:0005741">
    <property type="term" value="C:mitochondrial outer membrane"/>
    <property type="evidence" value="ECO:0007669"/>
    <property type="project" value="TreeGrafter"/>
</dbReference>
<dbReference type="GO" id="GO:0001836">
    <property type="term" value="P:release of cytochrome c from mitochondria"/>
    <property type="evidence" value="ECO:0007669"/>
    <property type="project" value="TreeGrafter"/>
</dbReference>
<dbReference type="InterPro" id="IPR046371">
    <property type="entry name" value="Bcl-2_BH1-3"/>
</dbReference>
<dbReference type="InterPro" id="IPR036834">
    <property type="entry name" value="Bcl-2-like_sf"/>
</dbReference>
<keyword evidence="3" id="KW-1133">Transmembrane helix</keyword>
<evidence type="ECO:0000313" key="5">
    <source>
        <dbReference type="EnsemblMetazoa" id="XP_038074112.1"/>
    </source>
</evidence>
<evidence type="ECO:0000256" key="2">
    <source>
        <dbReference type="ARBA" id="ARBA00022703"/>
    </source>
</evidence>
<dbReference type="SUPFAM" id="SSF56854">
    <property type="entry name" value="Bcl-2 inhibitors of programmed cell death"/>
    <property type="match status" value="1"/>
</dbReference>
<dbReference type="GeneID" id="119742144"/>
<comment type="similarity">
    <text evidence="1">Belongs to the Bcl-2 family.</text>
</comment>